<feature type="non-terminal residue" evidence="2">
    <location>
        <position position="1"/>
    </location>
</feature>
<name>A0A9N9DIR5_9GLOM</name>
<organism evidence="2 3">
    <name type="scientific">Paraglomus occultum</name>
    <dbReference type="NCBI Taxonomy" id="144539"/>
    <lineage>
        <taxon>Eukaryota</taxon>
        <taxon>Fungi</taxon>
        <taxon>Fungi incertae sedis</taxon>
        <taxon>Mucoromycota</taxon>
        <taxon>Glomeromycotina</taxon>
        <taxon>Glomeromycetes</taxon>
        <taxon>Paraglomerales</taxon>
        <taxon>Paraglomeraceae</taxon>
        <taxon>Paraglomus</taxon>
    </lineage>
</organism>
<evidence type="ECO:0000313" key="3">
    <source>
        <dbReference type="Proteomes" id="UP000789572"/>
    </source>
</evidence>
<keyword evidence="1" id="KW-0472">Membrane</keyword>
<comment type="caution">
    <text evidence="2">The sequence shown here is derived from an EMBL/GenBank/DDBJ whole genome shotgun (WGS) entry which is preliminary data.</text>
</comment>
<feature type="transmembrane region" description="Helical" evidence="1">
    <location>
        <begin position="170"/>
        <end position="202"/>
    </location>
</feature>
<evidence type="ECO:0000313" key="2">
    <source>
        <dbReference type="EMBL" id="CAG8637179.1"/>
    </source>
</evidence>
<accession>A0A9N9DIR5</accession>
<sequence>MAKPKVDLHIAIPTTLAFPSPQDPITDTCTVDSRFADTCAVDGCSTTAPIHTIANRRLSVMRVSSNDDIENYVLPFSNTNTNNTISSTMPLHDGYNGEKERRGIWGRVWGGNITLVWRRFVDRLRSATSTATTMATAVNVATVTSLFAYARYVRSKLTWPMAKKVLRAAVAYWLAFLIELSIPIMSAIGPATFLAVVAVVYFQPARTCGALWE</sequence>
<dbReference type="EMBL" id="CAJVPJ010003236">
    <property type="protein sequence ID" value="CAG8637179.1"/>
    <property type="molecule type" value="Genomic_DNA"/>
</dbReference>
<proteinExistence type="predicted"/>
<dbReference type="Proteomes" id="UP000789572">
    <property type="component" value="Unassembled WGS sequence"/>
</dbReference>
<keyword evidence="1" id="KW-0812">Transmembrane</keyword>
<dbReference type="AlphaFoldDB" id="A0A9N9DIR5"/>
<reference evidence="2" key="1">
    <citation type="submission" date="2021-06" db="EMBL/GenBank/DDBJ databases">
        <authorList>
            <person name="Kallberg Y."/>
            <person name="Tangrot J."/>
            <person name="Rosling A."/>
        </authorList>
    </citation>
    <scope>NUCLEOTIDE SEQUENCE</scope>
    <source>
        <strain evidence="2">IA702</strain>
    </source>
</reference>
<dbReference type="OrthoDB" id="2274698at2759"/>
<evidence type="ECO:0000256" key="1">
    <source>
        <dbReference type="SAM" id="Phobius"/>
    </source>
</evidence>
<feature type="transmembrane region" description="Helical" evidence="1">
    <location>
        <begin position="127"/>
        <end position="150"/>
    </location>
</feature>
<protein>
    <submittedName>
        <fullName evidence="2">6523_t:CDS:1</fullName>
    </submittedName>
</protein>
<keyword evidence="1" id="KW-1133">Transmembrane helix</keyword>
<keyword evidence="3" id="KW-1185">Reference proteome</keyword>
<gene>
    <name evidence="2" type="ORF">POCULU_LOCUS9222</name>
</gene>